<protein>
    <submittedName>
        <fullName evidence="1">Uncharacterized protein</fullName>
    </submittedName>
</protein>
<evidence type="ECO:0000313" key="2">
    <source>
        <dbReference type="Proteomes" id="UP000313359"/>
    </source>
</evidence>
<dbReference type="STRING" id="1328759.A0A5C2RTK8"/>
<dbReference type="Proteomes" id="UP000313359">
    <property type="component" value="Unassembled WGS sequence"/>
</dbReference>
<name>A0A5C2RTK8_9APHY</name>
<dbReference type="AlphaFoldDB" id="A0A5C2RTK8"/>
<organism evidence="1 2">
    <name type="scientific">Lentinus tigrinus ALCF2SS1-6</name>
    <dbReference type="NCBI Taxonomy" id="1328759"/>
    <lineage>
        <taxon>Eukaryota</taxon>
        <taxon>Fungi</taxon>
        <taxon>Dikarya</taxon>
        <taxon>Basidiomycota</taxon>
        <taxon>Agaricomycotina</taxon>
        <taxon>Agaricomycetes</taxon>
        <taxon>Polyporales</taxon>
        <taxon>Polyporaceae</taxon>
        <taxon>Lentinus</taxon>
    </lineage>
</organism>
<dbReference type="OrthoDB" id="3268696at2759"/>
<keyword evidence="2" id="KW-1185">Reference proteome</keyword>
<gene>
    <name evidence="1" type="ORF">L227DRAFT_616030</name>
</gene>
<reference evidence="1" key="1">
    <citation type="journal article" date="2018" name="Genome Biol. Evol.">
        <title>Genomics and development of Lentinus tigrinus, a white-rot wood-decaying mushroom with dimorphic fruiting bodies.</title>
        <authorList>
            <person name="Wu B."/>
            <person name="Xu Z."/>
            <person name="Knudson A."/>
            <person name="Carlson A."/>
            <person name="Chen N."/>
            <person name="Kovaka S."/>
            <person name="LaButti K."/>
            <person name="Lipzen A."/>
            <person name="Pennachio C."/>
            <person name="Riley R."/>
            <person name="Schakwitz W."/>
            <person name="Umezawa K."/>
            <person name="Ohm R.A."/>
            <person name="Grigoriev I.V."/>
            <person name="Nagy L.G."/>
            <person name="Gibbons J."/>
            <person name="Hibbett D."/>
        </authorList>
    </citation>
    <scope>NUCLEOTIDE SEQUENCE [LARGE SCALE GENOMIC DNA]</scope>
    <source>
        <strain evidence="1">ALCF2SS1-6</strain>
    </source>
</reference>
<accession>A0A5C2RTK8</accession>
<sequence length="434" mass="49782">MFLERMERIRQNIIQNETPAQSRAREARQLAAQSGQFPFPWTCVYIWRKLDDIMPDVFEQWKGLDYCEQVSPSAVSSVWLSHPPGARWYNAVFDEWDLWIPPNLPPLENQRLDENAGMFDVPEGFHVLDEDLEAIYPREDPQAQDSTISFPDSAQYMRERYGVVQSLDAPATVPAAETDDTLWRLLALADRDYAPSDGLFRGEWSNWISHLLATHRHTEQLSGYWPFWDLKPECPQFLFTDELKANVRVTSRRTVIGDMVYEIRYRADPPTMPWVLVADIYTLIFLLRIFPVVTASVDATFLPRPLIRTAPIPVVYQHKEHLNNNKMPASELDYRAYRLRALNVLSGGTQLRAALAEGGIVWRIAFEFMSSNARLHHLASEVTVMPPVLGRGARSHADIFEPCDGTSFLDNCLTEAEADFLCGICKVYTSQQNR</sequence>
<proteinExistence type="predicted"/>
<dbReference type="EMBL" id="ML122303">
    <property type="protein sequence ID" value="RPD54694.1"/>
    <property type="molecule type" value="Genomic_DNA"/>
</dbReference>
<evidence type="ECO:0000313" key="1">
    <source>
        <dbReference type="EMBL" id="RPD54694.1"/>
    </source>
</evidence>